<accession>A0A508BU69</accession>
<dbReference type="Proteomes" id="UP000317942">
    <property type="component" value="Unassembled WGS sequence"/>
</dbReference>
<name>A0A508BU69_9ACTO</name>
<protein>
    <recommendedName>
        <fullName evidence="3">DNA-binding protein</fullName>
    </recommendedName>
</protein>
<evidence type="ECO:0000313" key="1">
    <source>
        <dbReference type="EMBL" id="TQD61742.1"/>
    </source>
</evidence>
<dbReference type="AlphaFoldDB" id="A0A508BU69"/>
<organism evidence="1 2">
    <name type="scientific">Actinomyces oris</name>
    <dbReference type="NCBI Taxonomy" id="544580"/>
    <lineage>
        <taxon>Bacteria</taxon>
        <taxon>Bacillati</taxon>
        <taxon>Actinomycetota</taxon>
        <taxon>Actinomycetes</taxon>
        <taxon>Actinomycetales</taxon>
        <taxon>Actinomycetaceae</taxon>
        <taxon>Actinomyces</taxon>
    </lineage>
</organism>
<reference evidence="1 2" key="1">
    <citation type="submission" date="2019-06" db="EMBL/GenBank/DDBJ databases">
        <title>Draft genome sequence of Actinomyces oris CCUG 34288T.</title>
        <authorList>
            <person name="Salva-Serra F."/>
            <person name="Cardew S."/>
            <person name="Moore E."/>
        </authorList>
    </citation>
    <scope>NUCLEOTIDE SEQUENCE [LARGE SCALE GENOMIC DNA]</scope>
    <source>
        <strain evidence="1 2">CCUG 34288</strain>
    </source>
</reference>
<sequence>MSVTGPDGVEWVTAAEVRERIPGLSYRTLQSWRRRKRVRSLRSAGQVWVAWPDVLEREAAAHRADWKRGRRATCSQ</sequence>
<gene>
    <name evidence="1" type="ORF">FK267_04890</name>
</gene>
<dbReference type="GeneID" id="64211706"/>
<evidence type="ECO:0008006" key="3">
    <source>
        <dbReference type="Google" id="ProtNLM"/>
    </source>
</evidence>
<dbReference type="RefSeq" id="WP_141406490.1">
    <property type="nucleotide sequence ID" value="NZ_CP066060.1"/>
</dbReference>
<evidence type="ECO:0000313" key="2">
    <source>
        <dbReference type="Proteomes" id="UP000317942"/>
    </source>
</evidence>
<comment type="caution">
    <text evidence="1">The sequence shown here is derived from an EMBL/GenBank/DDBJ whole genome shotgun (WGS) entry which is preliminary data.</text>
</comment>
<dbReference type="EMBL" id="VICC01000004">
    <property type="protein sequence ID" value="TQD61742.1"/>
    <property type="molecule type" value="Genomic_DNA"/>
</dbReference>
<proteinExistence type="predicted"/>